<evidence type="ECO:0000256" key="5">
    <source>
        <dbReference type="ARBA" id="ARBA00022989"/>
    </source>
</evidence>
<proteinExistence type="inferred from homology"/>
<dbReference type="GO" id="GO:0005886">
    <property type="term" value="C:plasma membrane"/>
    <property type="evidence" value="ECO:0007669"/>
    <property type="project" value="UniProtKB-SubCell"/>
</dbReference>
<dbReference type="NCBIfam" id="TIGR00836">
    <property type="entry name" value="amt"/>
    <property type="match status" value="1"/>
</dbReference>
<feature type="transmembrane region" description="Helical" evidence="8">
    <location>
        <begin position="238"/>
        <end position="257"/>
    </location>
</feature>
<evidence type="ECO:0000313" key="11">
    <source>
        <dbReference type="Proteomes" id="UP000610558"/>
    </source>
</evidence>
<gene>
    <name evidence="10" type="ORF">IB286_05805</name>
</gene>
<evidence type="ECO:0000256" key="1">
    <source>
        <dbReference type="ARBA" id="ARBA00004141"/>
    </source>
</evidence>
<accession>A0A927C0L2</accession>
<comment type="caution">
    <text evidence="10">The sequence shown here is derived from an EMBL/GenBank/DDBJ whole genome shotgun (WGS) entry which is preliminary data.</text>
</comment>
<evidence type="ECO:0000313" key="10">
    <source>
        <dbReference type="EMBL" id="MBD2858519.1"/>
    </source>
</evidence>
<dbReference type="Gene3D" id="1.10.3430.10">
    <property type="entry name" value="Ammonium transporter AmtB like domains"/>
    <property type="match status" value="1"/>
</dbReference>
<dbReference type="GO" id="GO:0008519">
    <property type="term" value="F:ammonium channel activity"/>
    <property type="evidence" value="ECO:0007669"/>
    <property type="project" value="InterPro"/>
</dbReference>
<evidence type="ECO:0000256" key="7">
    <source>
        <dbReference type="ARBA" id="ARBA00023177"/>
    </source>
</evidence>
<organism evidence="10 11">
    <name type="scientific">Spongiibacter pelagi</name>
    <dbReference type="NCBI Taxonomy" id="2760804"/>
    <lineage>
        <taxon>Bacteria</taxon>
        <taxon>Pseudomonadati</taxon>
        <taxon>Pseudomonadota</taxon>
        <taxon>Gammaproteobacteria</taxon>
        <taxon>Cellvibrionales</taxon>
        <taxon>Spongiibacteraceae</taxon>
        <taxon>Spongiibacter</taxon>
    </lineage>
</organism>
<feature type="transmembrane region" description="Helical" evidence="8">
    <location>
        <begin position="325"/>
        <end position="346"/>
    </location>
</feature>
<feature type="transmembrane region" description="Helical" evidence="8">
    <location>
        <begin position="206"/>
        <end position="226"/>
    </location>
</feature>
<dbReference type="PANTHER" id="PTHR43029">
    <property type="entry name" value="AMMONIUM TRANSPORTER MEP2"/>
    <property type="match status" value="1"/>
</dbReference>
<evidence type="ECO:0000259" key="9">
    <source>
        <dbReference type="Pfam" id="PF00909"/>
    </source>
</evidence>
<feature type="transmembrane region" description="Helical" evidence="8">
    <location>
        <begin position="172"/>
        <end position="194"/>
    </location>
</feature>
<dbReference type="InterPro" id="IPR001905">
    <property type="entry name" value="Ammonium_transpt"/>
</dbReference>
<comment type="similarity">
    <text evidence="2 8">Belongs to the ammonia transporter channel (TC 1.A.11.2) family.</text>
</comment>
<dbReference type="SUPFAM" id="SSF111352">
    <property type="entry name" value="Ammonium transporter"/>
    <property type="match status" value="1"/>
</dbReference>
<dbReference type="Proteomes" id="UP000610558">
    <property type="component" value="Unassembled WGS sequence"/>
</dbReference>
<keyword evidence="4 8" id="KW-0812">Transmembrane</keyword>
<feature type="domain" description="Ammonium transporter AmtB-like" evidence="9">
    <location>
        <begin position="22"/>
        <end position="418"/>
    </location>
</feature>
<dbReference type="EMBL" id="JACXLD010000002">
    <property type="protein sequence ID" value="MBD2858519.1"/>
    <property type="molecule type" value="Genomic_DNA"/>
</dbReference>
<keyword evidence="6 8" id="KW-0472">Membrane</keyword>
<sequence length="420" mass="43906">MSALAFLPQLSLADGLDSGNSAWILTATALVLFMTLPGLALFYGGLVRSKNVLSILMQCFSITCLASLLWLVVGYSLAFSEGNSFIGGLDNIMLAKVMEGSLSGDMPETVFVMFQMTFAIITPALIIGGFAERIRFSAVMIFSALWILAVYVPVTHWVWGGGWLGQMGLLDFAGGTVVHITAGVAALVAALVLGPRQGFGHTPLPPHNLTMTFTGAGMLWVGWFGFNAGSALASNGDAGMAMLVTHLSAATGCLTWSLIEWKRFGKPSALGAVTGMVAGLGTITPASGYVGPAGAVVIGLVAGIVCFYCTLAIKQKFKIDDSLDVFPVHGVGGILGTFMAGIFASSELGLFSGQGLAEGVAIADQLKVQVIGILATFAYTAVVSYILFKIVNMMVGLRVSAEEETQGLDITCHNEVGYDL</sequence>
<comment type="subcellular location">
    <subcellularLocation>
        <location evidence="8">Cell membrane</location>
        <topology evidence="8">Multi-pass membrane protein</topology>
    </subcellularLocation>
    <subcellularLocation>
        <location evidence="1">Membrane</location>
        <topology evidence="1">Multi-pass membrane protein</topology>
    </subcellularLocation>
</comment>
<reference evidence="10" key="1">
    <citation type="submission" date="2020-09" db="EMBL/GenBank/DDBJ databases">
        <authorList>
            <person name="Yoon J.-W."/>
        </authorList>
    </citation>
    <scope>NUCLEOTIDE SEQUENCE</scope>
    <source>
        <strain evidence="10">KMU-158</strain>
    </source>
</reference>
<keyword evidence="11" id="KW-1185">Reference proteome</keyword>
<evidence type="ECO:0000256" key="3">
    <source>
        <dbReference type="ARBA" id="ARBA00022448"/>
    </source>
</evidence>
<keyword evidence="3 8" id="KW-0813">Transport</keyword>
<dbReference type="PANTHER" id="PTHR43029:SF10">
    <property type="entry name" value="AMMONIUM TRANSPORTER MEP2"/>
    <property type="match status" value="1"/>
</dbReference>
<evidence type="ECO:0000256" key="6">
    <source>
        <dbReference type="ARBA" id="ARBA00023136"/>
    </source>
</evidence>
<feature type="transmembrane region" description="Helical" evidence="8">
    <location>
        <begin position="293"/>
        <end position="313"/>
    </location>
</feature>
<dbReference type="PROSITE" id="PS01219">
    <property type="entry name" value="AMMONIUM_TRANSP"/>
    <property type="match status" value="1"/>
</dbReference>
<feature type="transmembrane region" description="Helical" evidence="8">
    <location>
        <begin position="110"/>
        <end position="131"/>
    </location>
</feature>
<feature type="transmembrane region" description="Helical" evidence="8">
    <location>
        <begin position="366"/>
        <end position="388"/>
    </location>
</feature>
<keyword evidence="5 8" id="KW-1133">Transmembrane helix</keyword>
<feature type="transmembrane region" description="Helical" evidence="8">
    <location>
        <begin position="55"/>
        <end position="78"/>
    </location>
</feature>
<dbReference type="InterPro" id="IPR029020">
    <property type="entry name" value="Ammonium/urea_transptr"/>
</dbReference>
<name>A0A927C0L2_9GAMM</name>
<feature type="transmembrane region" description="Helical" evidence="8">
    <location>
        <begin position="23"/>
        <end position="43"/>
    </location>
</feature>
<dbReference type="InterPro" id="IPR024041">
    <property type="entry name" value="NH4_transpt_AmtB-like_dom"/>
</dbReference>
<dbReference type="InterPro" id="IPR018047">
    <property type="entry name" value="Ammonium_transpt_CS"/>
</dbReference>
<keyword evidence="7 8" id="KW-0924">Ammonia transport</keyword>
<feature type="transmembrane region" description="Helical" evidence="8">
    <location>
        <begin position="138"/>
        <end position="160"/>
    </location>
</feature>
<feature type="transmembrane region" description="Helical" evidence="8">
    <location>
        <begin position="269"/>
        <end position="287"/>
    </location>
</feature>
<protein>
    <recommendedName>
        <fullName evidence="8">Ammonium transporter</fullName>
    </recommendedName>
</protein>
<evidence type="ECO:0000256" key="4">
    <source>
        <dbReference type="ARBA" id="ARBA00022692"/>
    </source>
</evidence>
<dbReference type="AlphaFoldDB" id="A0A927C0L2"/>
<dbReference type="Pfam" id="PF00909">
    <property type="entry name" value="Ammonium_transp"/>
    <property type="match status" value="1"/>
</dbReference>
<evidence type="ECO:0000256" key="2">
    <source>
        <dbReference type="ARBA" id="ARBA00005887"/>
    </source>
</evidence>
<evidence type="ECO:0000256" key="8">
    <source>
        <dbReference type="RuleBase" id="RU362002"/>
    </source>
</evidence>